<feature type="chain" id="PRO_5041319738" evidence="1">
    <location>
        <begin position="21"/>
        <end position="201"/>
    </location>
</feature>
<comment type="caution">
    <text evidence="2">The sequence shown here is derived from an EMBL/GenBank/DDBJ whole genome shotgun (WGS) entry which is preliminary data.</text>
</comment>
<keyword evidence="1" id="KW-0732">Signal</keyword>
<evidence type="ECO:0000313" key="2">
    <source>
        <dbReference type="EMBL" id="KAK0420585.1"/>
    </source>
</evidence>
<dbReference type="Proteomes" id="UP001175271">
    <property type="component" value="Unassembled WGS sequence"/>
</dbReference>
<organism evidence="2 3">
    <name type="scientific">Steinernema hermaphroditum</name>
    <dbReference type="NCBI Taxonomy" id="289476"/>
    <lineage>
        <taxon>Eukaryota</taxon>
        <taxon>Metazoa</taxon>
        <taxon>Ecdysozoa</taxon>
        <taxon>Nematoda</taxon>
        <taxon>Chromadorea</taxon>
        <taxon>Rhabditida</taxon>
        <taxon>Tylenchina</taxon>
        <taxon>Panagrolaimomorpha</taxon>
        <taxon>Strongyloidoidea</taxon>
        <taxon>Steinernematidae</taxon>
        <taxon>Steinernema</taxon>
    </lineage>
</organism>
<gene>
    <name evidence="2" type="ORF">QR680_014774</name>
</gene>
<proteinExistence type="predicted"/>
<feature type="signal peptide" evidence="1">
    <location>
        <begin position="1"/>
        <end position="20"/>
    </location>
</feature>
<dbReference type="AlphaFoldDB" id="A0AA39IBI4"/>
<protein>
    <submittedName>
        <fullName evidence="2">Uncharacterized protein</fullName>
    </submittedName>
</protein>
<dbReference type="EMBL" id="JAUCMV010000002">
    <property type="protein sequence ID" value="KAK0420585.1"/>
    <property type="molecule type" value="Genomic_DNA"/>
</dbReference>
<sequence length="201" mass="23643">MWLLSVLAVVLITGFGVTRAEKWGTDSSILKVKVFNVTKSNIEVPDDEFLSLTFVQIDMFYSDRRFTSSEIAQLCLDNGATQSAAHILASNDRFKEVIRDYDQITQQKLLTFYEEMIQAYFIDDEFHVSYVLLHYLHLRSGFGMSRKLIRTLYPKCEEFAQIPEVRRFYLQHRGENPRALATLKEFMELIKWLIFEEKFKT</sequence>
<reference evidence="2" key="1">
    <citation type="submission" date="2023-06" db="EMBL/GenBank/DDBJ databases">
        <title>Genomic analysis of the entomopathogenic nematode Steinernema hermaphroditum.</title>
        <authorList>
            <person name="Schwarz E.M."/>
            <person name="Heppert J.K."/>
            <person name="Baniya A."/>
            <person name="Schwartz H.T."/>
            <person name="Tan C.-H."/>
            <person name="Antoshechkin I."/>
            <person name="Sternberg P.W."/>
            <person name="Goodrich-Blair H."/>
            <person name="Dillman A.R."/>
        </authorList>
    </citation>
    <scope>NUCLEOTIDE SEQUENCE</scope>
    <source>
        <strain evidence="2">PS9179</strain>
        <tissue evidence="2">Whole animal</tissue>
    </source>
</reference>
<keyword evidence="3" id="KW-1185">Reference proteome</keyword>
<accession>A0AA39IBI4</accession>
<evidence type="ECO:0000313" key="3">
    <source>
        <dbReference type="Proteomes" id="UP001175271"/>
    </source>
</evidence>
<name>A0AA39IBI4_9BILA</name>
<evidence type="ECO:0000256" key="1">
    <source>
        <dbReference type="SAM" id="SignalP"/>
    </source>
</evidence>